<protein>
    <submittedName>
        <fullName evidence="6">ATP-grasp domain-containing protein</fullName>
    </submittedName>
</protein>
<dbReference type="AlphaFoldDB" id="A0A7C9NSI6"/>
<evidence type="ECO:0000256" key="4">
    <source>
        <dbReference type="PROSITE-ProRule" id="PRU00409"/>
    </source>
</evidence>
<dbReference type="Pfam" id="PF13535">
    <property type="entry name" value="ATP-grasp_4"/>
    <property type="match status" value="1"/>
</dbReference>
<dbReference type="InterPro" id="IPR052032">
    <property type="entry name" value="ATP-dep_AA_Ligase"/>
</dbReference>
<reference evidence="6" key="1">
    <citation type="submission" date="2018-08" db="EMBL/GenBank/DDBJ databases">
        <title>Murine metabolic-syndrome-specific gut microbial biobank.</title>
        <authorList>
            <person name="Liu C."/>
        </authorList>
    </citation>
    <scope>NUCLEOTIDE SEQUENCE [LARGE SCALE GENOMIC DNA]</scope>
    <source>
        <strain evidence="6">Z82</strain>
    </source>
</reference>
<dbReference type="GO" id="GO:0046872">
    <property type="term" value="F:metal ion binding"/>
    <property type="evidence" value="ECO:0007669"/>
    <property type="project" value="InterPro"/>
</dbReference>
<evidence type="ECO:0000256" key="3">
    <source>
        <dbReference type="ARBA" id="ARBA00022840"/>
    </source>
</evidence>
<feature type="domain" description="ATP-grasp" evidence="5">
    <location>
        <begin position="131"/>
        <end position="326"/>
    </location>
</feature>
<gene>
    <name evidence="6" type="ORF">D1639_04855</name>
</gene>
<dbReference type="Gene3D" id="3.30.470.20">
    <property type="entry name" value="ATP-grasp fold, B domain"/>
    <property type="match status" value="1"/>
</dbReference>
<keyword evidence="3 4" id="KW-0067">ATP-binding</keyword>
<dbReference type="Gene3D" id="3.40.50.20">
    <property type="match status" value="1"/>
</dbReference>
<evidence type="ECO:0000256" key="2">
    <source>
        <dbReference type="ARBA" id="ARBA00022741"/>
    </source>
</evidence>
<dbReference type="EMBL" id="QWKH01000024">
    <property type="protein sequence ID" value="NBI34369.1"/>
    <property type="molecule type" value="Genomic_DNA"/>
</dbReference>
<keyword evidence="1" id="KW-0436">Ligase</keyword>
<accession>A0A7C9NSI6</accession>
<dbReference type="InterPro" id="IPR011761">
    <property type="entry name" value="ATP-grasp"/>
</dbReference>
<dbReference type="PANTHER" id="PTHR43585">
    <property type="entry name" value="FUMIPYRROLE BIOSYNTHESIS PROTEIN C"/>
    <property type="match status" value="1"/>
</dbReference>
<dbReference type="GO" id="GO:0005524">
    <property type="term" value="F:ATP binding"/>
    <property type="evidence" value="ECO:0007669"/>
    <property type="project" value="UniProtKB-UniRule"/>
</dbReference>
<dbReference type="PROSITE" id="PS50975">
    <property type="entry name" value="ATP_GRASP"/>
    <property type="match status" value="1"/>
</dbReference>
<dbReference type="Gene3D" id="3.30.1490.20">
    <property type="entry name" value="ATP-grasp fold, A domain"/>
    <property type="match status" value="1"/>
</dbReference>
<dbReference type="GO" id="GO:0016874">
    <property type="term" value="F:ligase activity"/>
    <property type="evidence" value="ECO:0007669"/>
    <property type="project" value="UniProtKB-KW"/>
</dbReference>
<dbReference type="InterPro" id="IPR013815">
    <property type="entry name" value="ATP_grasp_subdomain_1"/>
</dbReference>
<evidence type="ECO:0000256" key="1">
    <source>
        <dbReference type="ARBA" id="ARBA00022598"/>
    </source>
</evidence>
<organism evidence="6">
    <name type="scientific">Muribaculaceae bacterium Z82</name>
    <dbReference type="NCBI Taxonomy" id="2304548"/>
    <lineage>
        <taxon>Bacteria</taxon>
        <taxon>Pseudomonadati</taxon>
        <taxon>Bacteroidota</taxon>
        <taxon>Bacteroidia</taxon>
        <taxon>Bacteroidales</taxon>
        <taxon>Muribaculaceae</taxon>
    </lineage>
</organism>
<proteinExistence type="predicted"/>
<evidence type="ECO:0000313" key="6">
    <source>
        <dbReference type="EMBL" id="NBI34369.1"/>
    </source>
</evidence>
<dbReference type="SUPFAM" id="SSF56059">
    <property type="entry name" value="Glutathione synthetase ATP-binding domain-like"/>
    <property type="match status" value="1"/>
</dbReference>
<evidence type="ECO:0000259" key="5">
    <source>
        <dbReference type="PROSITE" id="PS50975"/>
    </source>
</evidence>
<name>A0A7C9NSI6_9BACT</name>
<comment type="caution">
    <text evidence="6">The sequence shown here is derived from an EMBL/GenBank/DDBJ whole genome shotgun (WGS) entry which is preliminary data.</text>
</comment>
<sequence length="396" mass="43702">MKFFPVVWGFIPSFRMKGLWAMGTKHDLVIIGANEFQLPLIRKAHDLGYTTHVFAWKCGDEGELAADRFYPISVTEKEAILEVCKSIEPCGVCSIASDVANLTVNFVRRGLGMTSNTAQCDLLTTNKFLMREALESNGIPVPGHWLVSNPALDLSIFDGEIPYPLIVKPVDRSGSRAISRVENYEQLANAIREARSQSFRGEAIVEEYIEGEEYSCETISYESKHNVLAITKKYTSGYPRYIESGHDQPSGLSAELVEKVKDAVIEGLDALGVVFGASHTEFFVTPEGEMRIVEIGARMGGDYIGSDLVKLSTGYDFLEMVIDISCGRAPRFFVHPHYSASSVRFALSDDDIRDSNPCALQSSNRIIVRRGTKSFAAGHVASNSSDRLGYEITAIL</sequence>
<dbReference type="PANTHER" id="PTHR43585:SF2">
    <property type="entry name" value="ATP-GRASP ENZYME FSQD"/>
    <property type="match status" value="1"/>
</dbReference>
<keyword evidence="2 4" id="KW-0547">Nucleotide-binding</keyword>